<dbReference type="PROSITE" id="PS51257">
    <property type="entry name" value="PROKAR_LIPOPROTEIN"/>
    <property type="match status" value="1"/>
</dbReference>
<feature type="chain" id="PRO_5019361016" evidence="1">
    <location>
        <begin position="24"/>
        <end position="323"/>
    </location>
</feature>
<keyword evidence="1" id="KW-0732">Signal</keyword>
<comment type="caution">
    <text evidence="2">The sequence shown here is derived from an EMBL/GenBank/DDBJ whole genome shotgun (WGS) entry which is preliminary data.</text>
</comment>
<reference evidence="2 3" key="1">
    <citation type="submission" date="2018-08" db="EMBL/GenBank/DDBJ databases">
        <title>A genome reference for cultivated species of the human gut microbiota.</title>
        <authorList>
            <person name="Zou Y."/>
            <person name="Xue W."/>
            <person name="Luo G."/>
        </authorList>
    </citation>
    <scope>NUCLEOTIDE SEQUENCE [LARGE SCALE GENOMIC DNA]</scope>
    <source>
        <strain evidence="2 3">AM40-30BH</strain>
    </source>
</reference>
<organism evidence="2 3">
    <name type="scientific">Bacteroides nordii</name>
    <dbReference type="NCBI Taxonomy" id="291645"/>
    <lineage>
        <taxon>Bacteria</taxon>
        <taxon>Pseudomonadati</taxon>
        <taxon>Bacteroidota</taxon>
        <taxon>Bacteroidia</taxon>
        <taxon>Bacteroidales</taxon>
        <taxon>Bacteroidaceae</taxon>
        <taxon>Bacteroides</taxon>
    </lineage>
</organism>
<feature type="signal peptide" evidence="1">
    <location>
        <begin position="1"/>
        <end position="23"/>
    </location>
</feature>
<evidence type="ECO:0000313" key="2">
    <source>
        <dbReference type="EMBL" id="RHB34759.1"/>
    </source>
</evidence>
<sequence>MKIYFVKAAAWTILTCTTLFFTACSKDSININIGENGTEEGQSDNGTGTPDQKALITFHASIESRNMTRSLSPMRKGITSSIYAFKSPVTSLETPSAEGIYTTATVGVLTGVEGYKMYLPNGVYYFYAISNNSSTASAKFVNERSEPLNNGVDYLWASNKLQDVTSTQVSMPILFQHCATQIVFNISAGSGIKLDKLVSASITPANPGATMDMITGEITPSTTYSTETANMGINGFTAQYIMLPLKTNTAMPLTLQILADGENTPRTYNVNVLLPNGELAGGDSYVFSAVIDGNSVSFPNVEVLGWTEVDETGKPLYPSQKPD</sequence>
<dbReference type="CDD" id="cd13121">
    <property type="entry name" value="BF2867_like_C"/>
    <property type="match status" value="1"/>
</dbReference>
<accession>A0A413VMJ1</accession>
<dbReference type="InterPro" id="IPR025049">
    <property type="entry name" value="Mfa-like_1"/>
</dbReference>
<dbReference type="AlphaFoldDB" id="A0A413VMJ1"/>
<dbReference type="Pfam" id="PF13149">
    <property type="entry name" value="Mfa_like_1"/>
    <property type="match status" value="1"/>
</dbReference>
<gene>
    <name evidence="2" type="ORF">DW888_12440</name>
</gene>
<dbReference type="Proteomes" id="UP000284379">
    <property type="component" value="Unassembled WGS sequence"/>
</dbReference>
<protein>
    <submittedName>
        <fullName evidence="2">Fimbrillin family protein</fullName>
    </submittedName>
</protein>
<evidence type="ECO:0000256" key="1">
    <source>
        <dbReference type="SAM" id="SignalP"/>
    </source>
</evidence>
<dbReference type="EMBL" id="QSGO01000008">
    <property type="protein sequence ID" value="RHB34759.1"/>
    <property type="molecule type" value="Genomic_DNA"/>
</dbReference>
<dbReference type="Gene3D" id="2.60.40.2630">
    <property type="match status" value="1"/>
</dbReference>
<proteinExistence type="predicted"/>
<dbReference type="RefSeq" id="WP_122201670.1">
    <property type="nucleotide sequence ID" value="NZ_CABJFV010000008.1"/>
</dbReference>
<evidence type="ECO:0000313" key="3">
    <source>
        <dbReference type="Proteomes" id="UP000284379"/>
    </source>
</evidence>
<name>A0A413VMJ1_9BACE</name>